<dbReference type="PANTHER" id="PTHR12215:SF10">
    <property type="entry name" value="L-AMINOADIPATE-SEMIALDEHYDE DEHYDROGENASE-PHOSPHOPANTETHEINYL TRANSFERASE"/>
    <property type="match status" value="1"/>
</dbReference>
<dbReference type="Gene3D" id="3.90.470.20">
    <property type="entry name" value="4'-phosphopantetheinyl transferase domain"/>
    <property type="match status" value="2"/>
</dbReference>
<protein>
    <recommendedName>
        <fullName evidence="4">4'-phosphopantetheinyl transferase domain-containing protein</fullName>
    </recommendedName>
</protein>
<dbReference type="SUPFAM" id="SSF56214">
    <property type="entry name" value="4'-phosphopantetheinyl transferase"/>
    <property type="match status" value="2"/>
</dbReference>
<comment type="caution">
    <text evidence="5">The sequence shown here is derived from an EMBL/GenBank/DDBJ whole genome shotgun (WGS) entry which is preliminary data.</text>
</comment>
<feature type="domain" description="4'-phosphopantetheinyl transferase" evidence="4">
    <location>
        <begin position="71"/>
        <end position="132"/>
    </location>
</feature>
<name>A0ABP5B4E6_9ACTN</name>
<dbReference type="InterPro" id="IPR050559">
    <property type="entry name" value="P-Pant_transferase_sf"/>
</dbReference>
<keyword evidence="2" id="KW-0808">Transferase</keyword>
<reference evidence="6" key="1">
    <citation type="journal article" date="2019" name="Int. J. Syst. Evol. Microbiol.">
        <title>The Global Catalogue of Microorganisms (GCM) 10K type strain sequencing project: providing services to taxonomists for standard genome sequencing and annotation.</title>
        <authorList>
            <consortium name="The Broad Institute Genomics Platform"/>
            <consortium name="The Broad Institute Genome Sequencing Center for Infectious Disease"/>
            <person name="Wu L."/>
            <person name="Ma J."/>
        </authorList>
    </citation>
    <scope>NUCLEOTIDE SEQUENCE [LARGE SCALE GENOMIC DNA]</scope>
    <source>
        <strain evidence="6">JCM 13581</strain>
    </source>
</reference>
<dbReference type="EMBL" id="BAAAMJ010000058">
    <property type="protein sequence ID" value="GAA1930536.1"/>
    <property type="molecule type" value="Genomic_DNA"/>
</dbReference>
<dbReference type="Pfam" id="PF01648">
    <property type="entry name" value="ACPS"/>
    <property type="match status" value="1"/>
</dbReference>
<organism evidence="5 6">
    <name type="scientific">Streptomyces sodiiphilus</name>
    <dbReference type="NCBI Taxonomy" id="226217"/>
    <lineage>
        <taxon>Bacteria</taxon>
        <taxon>Bacillati</taxon>
        <taxon>Actinomycetota</taxon>
        <taxon>Actinomycetes</taxon>
        <taxon>Kitasatosporales</taxon>
        <taxon>Streptomycetaceae</taxon>
        <taxon>Streptomyces</taxon>
    </lineage>
</organism>
<dbReference type="Proteomes" id="UP001501303">
    <property type="component" value="Unassembled WGS sequence"/>
</dbReference>
<evidence type="ECO:0000256" key="3">
    <source>
        <dbReference type="SAM" id="MobiDB-lite"/>
    </source>
</evidence>
<evidence type="ECO:0000259" key="4">
    <source>
        <dbReference type="Pfam" id="PF01648"/>
    </source>
</evidence>
<gene>
    <name evidence="5" type="ORF">GCM10009716_42480</name>
</gene>
<feature type="region of interest" description="Disordered" evidence="3">
    <location>
        <begin position="141"/>
        <end position="161"/>
    </location>
</feature>
<evidence type="ECO:0000313" key="6">
    <source>
        <dbReference type="Proteomes" id="UP001501303"/>
    </source>
</evidence>
<accession>A0ABP5B4E6</accession>
<dbReference type="PANTHER" id="PTHR12215">
    <property type="entry name" value="PHOSPHOPANTETHEINE TRANSFERASE"/>
    <property type="match status" value="1"/>
</dbReference>
<evidence type="ECO:0000313" key="5">
    <source>
        <dbReference type="EMBL" id="GAA1930536.1"/>
    </source>
</evidence>
<comment type="similarity">
    <text evidence="1">Belongs to the P-Pant transferase superfamily. Gsp/Sfp/HetI/AcpT family.</text>
</comment>
<sequence>MVTPNRGLPDSASRSRVLEATGRLMKLEHGRLRLGHESGGRPRLTGLGDGVHVSLSHGRGYAALGFTTLAPLGVDVEVVRPVPAERLADRWFTSEEAAWVRSRRKRDRAHAFFWLWTQKEAMGKAIGSGLADGGLLRPATLPRSRFRPSPAHPLPARPGADRPTVAVRHVRPGVLLAVAVLGRHSRLPPVDVRCQDDEPSSGGSAA</sequence>
<dbReference type="InterPro" id="IPR037143">
    <property type="entry name" value="4-PPantetheinyl_Trfase_dom_sf"/>
</dbReference>
<proteinExistence type="inferred from homology"/>
<dbReference type="InterPro" id="IPR008278">
    <property type="entry name" value="4-PPantetheinyl_Trfase_dom"/>
</dbReference>
<evidence type="ECO:0000256" key="2">
    <source>
        <dbReference type="ARBA" id="ARBA00022679"/>
    </source>
</evidence>
<evidence type="ECO:0000256" key="1">
    <source>
        <dbReference type="ARBA" id="ARBA00010990"/>
    </source>
</evidence>
<keyword evidence="6" id="KW-1185">Reference proteome</keyword>